<dbReference type="InterPro" id="IPR002347">
    <property type="entry name" value="SDR_fam"/>
</dbReference>
<dbReference type="SUPFAM" id="SSF51735">
    <property type="entry name" value="NAD(P)-binding Rossmann-fold domains"/>
    <property type="match status" value="1"/>
</dbReference>
<evidence type="ECO:0000256" key="1">
    <source>
        <dbReference type="ARBA" id="ARBA00006484"/>
    </source>
</evidence>
<organism evidence="3 4">
    <name type="scientific">Actinocorallia herbida</name>
    <dbReference type="NCBI Taxonomy" id="58109"/>
    <lineage>
        <taxon>Bacteria</taxon>
        <taxon>Bacillati</taxon>
        <taxon>Actinomycetota</taxon>
        <taxon>Actinomycetes</taxon>
        <taxon>Streptosporangiales</taxon>
        <taxon>Thermomonosporaceae</taxon>
        <taxon>Actinocorallia</taxon>
    </lineage>
</organism>
<comment type="similarity">
    <text evidence="1">Belongs to the short-chain dehydrogenases/reductases (SDR) family.</text>
</comment>
<dbReference type="AlphaFoldDB" id="A0A3N1D4L1"/>
<comment type="caution">
    <text evidence="3">The sequence shown here is derived from an EMBL/GenBank/DDBJ whole genome shotgun (WGS) entry which is preliminary data.</text>
</comment>
<reference evidence="3 4" key="1">
    <citation type="submission" date="2018-11" db="EMBL/GenBank/DDBJ databases">
        <title>Sequencing the genomes of 1000 actinobacteria strains.</title>
        <authorList>
            <person name="Klenk H.-P."/>
        </authorList>
    </citation>
    <scope>NUCLEOTIDE SEQUENCE [LARGE SCALE GENOMIC DNA]</scope>
    <source>
        <strain evidence="3 4">DSM 44254</strain>
    </source>
</reference>
<accession>A0A3N1D4L1</accession>
<name>A0A3N1D4L1_9ACTN</name>
<dbReference type="EMBL" id="RJKE01000001">
    <property type="protein sequence ID" value="ROO88471.1"/>
    <property type="molecule type" value="Genomic_DNA"/>
</dbReference>
<dbReference type="Proteomes" id="UP000272400">
    <property type="component" value="Unassembled WGS sequence"/>
</dbReference>
<keyword evidence="2" id="KW-0560">Oxidoreductase</keyword>
<dbReference type="OrthoDB" id="3676637at2"/>
<dbReference type="InterPro" id="IPR036291">
    <property type="entry name" value="NAD(P)-bd_dom_sf"/>
</dbReference>
<proteinExistence type="inferred from homology"/>
<evidence type="ECO:0000313" key="4">
    <source>
        <dbReference type="Proteomes" id="UP000272400"/>
    </source>
</evidence>
<evidence type="ECO:0000256" key="2">
    <source>
        <dbReference type="ARBA" id="ARBA00023002"/>
    </source>
</evidence>
<dbReference type="PANTHER" id="PTHR24321">
    <property type="entry name" value="DEHYDROGENASES, SHORT CHAIN"/>
    <property type="match status" value="1"/>
</dbReference>
<dbReference type="RefSeq" id="WP_123667705.1">
    <property type="nucleotide sequence ID" value="NZ_RJKE01000001.1"/>
</dbReference>
<dbReference type="Gene3D" id="3.40.50.720">
    <property type="entry name" value="NAD(P)-binding Rossmann-like Domain"/>
    <property type="match status" value="1"/>
</dbReference>
<sequence length="260" mass="26208">MTGAYVVSGAASGIGAATAALLRGLGHEVVTVDLRDADVVADLATPEGRAAAVAGVRARVPAVRGLVPCAGVAGLTGTDPALLVSVNYFGALALVEGLRPELAAADGAAVVLLSSNSVTCQPGWPAAVADVCLAGDEQAARALAAEGEAVQAYPATKAALAYWLRREAITERWIGAGIRMNAVAPGLIATAMTEALRRDPVLGVFADAYPTALDRPGRPEEIAALIAFLLSDAASLLVGSVVFADGGTDAILHPRRPAPM</sequence>
<dbReference type="GO" id="GO:0016491">
    <property type="term" value="F:oxidoreductase activity"/>
    <property type="evidence" value="ECO:0007669"/>
    <property type="project" value="UniProtKB-KW"/>
</dbReference>
<dbReference type="PANTHER" id="PTHR24321:SF14">
    <property type="entry name" value="SHORT-CHAIN TYPE DEHYDROGENASE_REDUCTASE BLR2146-RELATED"/>
    <property type="match status" value="1"/>
</dbReference>
<protein>
    <submittedName>
        <fullName evidence="3">NAD(P)-dependent dehydrogenase (Short-subunit alcohol dehydrogenase family)</fullName>
    </submittedName>
</protein>
<gene>
    <name evidence="3" type="ORF">EDD29_6140</name>
</gene>
<evidence type="ECO:0000313" key="3">
    <source>
        <dbReference type="EMBL" id="ROO88471.1"/>
    </source>
</evidence>
<dbReference type="PRINTS" id="PR00081">
    <property type="entry name" value="GDHRDH"/>
</dbReference>
<dbReference type="Pfam" id="PF13561">
    <property type="entry name" value="adh_short_C2"/>
    <property type="match status" value="1"/>
</dbReference>
<keyword evidence="4" id="KW-1185">Reference proteome</keyword>